<gene>
    <name evidence="2" type="ORF">M513_12152</name>
</gene>
<dbReference type="PANTHER" id="PTHR21301:SF11">
    <property type="entry name" value="GIY-YIG DOMAIN-CONTAINING PROTEIN"/>
    <property type="match status" value="1"/>
</dbReference>
<evidence type="ECO:0000259" key="1">
    <source>
        <dbReference type="PROSITE" id="PS50878"/>
    </source>
</evidence>
<evidence type="ECO:0000313" key="2">
    <source>
        <dbReference type="EMBL" id="KFD46962.1"/>
    </source>
</evidence>
<accession>A0A085LPR6</accession>
<keyword evidence="3" id="KW-1185">Reference proteome</keyword>
<evidence type="ECO:0000313" key="3">
    <source>
        <dbReference type="Proteomes" id="UP000030764"/>
    </source>
</evidence>
<reference evidence="2 3" key="1">
    <citation type="journal article" date="2014" name="Nat. Genet.">
        <title>Genome and transcriptome of the porcine whipworm Trichuris suis.</title>
        <authorList>
            <person name="Jex A.R."/>
            <person name="Nejsum P."/>
            <person name="Schwarz E.M."/>
            <person name="Hu L."/>
            <person name="Young N.D."/>
            <person name="Hall R.S."/>
            <person name="Korhonen P.K."/>
            <person name="Liao S."/>
            <person name="Thamsborg S."/>
            <person name="Xia J."/>
            <person name="Xu P."/>
            <person name="Wang S."/>
            <person name="Scheerlinck J.P."/>
            <person name="Hofmann A."/>
            <person name="Sternberg P.W."/>
            <person name="Wang J."/>
            <person name="Gasser R.B."/>
        </authorList>
    </citation>
    <scope>NUCLEOTIDE SEQUENCE [LARGE SCALE GENOMIC DNA]</scope>
    <source>
        <strain evidence="2">DCEP-RM93M</strain>
    </source>
</reference>
<dbReference type="InterPro" id="IPR000477">
    <property type="entry name" value="RT_dom"/>
</dbReference>
<name>A0A085LPR6_9BILA</name>
<dbReference type="Proteomes" id="UP000030764">
    <property type="component" value="Unassembled WGS sequence"/>
</dbReference>
<dbReference type="PANTHER" id="PTHR21301">
    <property type="entry name" value="REVERSE TRANSCRIPTASE"/>
    <property type="match status" value="1"/>
</dbReference>
<dbReference type="Pfam" id="PF00078">
    <property type="entry name" value="RVT_1"/>
    <property type="match status" value="1"/>
</dbReference>
<protein>
    <recommendedName>
        <fullName evidence="1">Reverse transcriptase domain-containing protein</fullName>
    </recommendedName>
</protein>
<dbReference type="CDD" id="cd00304">
    <property type="entry name" value="RT_like"/>
    <property type="match status" value="1"/>
</dbReference>
<dbReference type="Gene3D" id="3.30.70.2630">
    <property type="match status" value="1"/>
</dbReference>
<dbReference type="Gene3D" id="1.10.10.2210">
    <property type="match status" value="1"/>
</dbReference>
<sequence length="292" mass="32953">MMYVIENKPDIPFRPIVCSINSITYELSSHLKDIILPLVRKRRSTVTNSKPFVEEIRAFTVSPTDILVSYDVKDLFISIPIPYTINILQDLLYTDNTLPGRTKLNPFQITKLVSFCMMEGNFFHFQGRFFKQKGGAPVGSPLSPVLAEIFMEHLEDRAFSEANQEILPRRFKRYVDDIFVLIQSGREDTFLNFLNGLFPGTISFTIEKEVSGKLPFLDSLEIRSPDRFKTTVYSSVSQGGGTAPWGRCKVLVGRWSENGQLGGVRKPGGHWYAWGRYRPPVGANGTLNSSAA</sequence>
<feature type="domain" description="Reverse transcriptase" evidence="1">
    <location>
        <begin position="1"/>
        <end position="233"/>
    </location>
</feature>
<organism evidence="2 3">
    <name type="scientific">Trichuris suis</name>
    <name type="common">pig whipworm</name>
    <dbReference type="NCBI Taxonomy" id="68888"/>
    <lineage>
        <taxon>Eukaryota</taxon>
        <taxon>Metazoa</taxon>
        <taxon>Ecdysozoa</taxon>
        <taxon>Nematoda</taxon>
        <taxon>Enoplea</taxon>
        <taxon>Dorylaimia</taxon>
        <taxon>Trichinellida</taxon>
        <taxon>Trichuridae</taxon>
        <taxon>Trichuris</taxon>
    </lineage>
</organism>
<dbReference type="AlphaFoldDB" id="A0A085LPR6"/>
<dbReference type="PROSITE" id="PS50878">
    <property type="entry name" value="RT_POL"/>
    <property type="match status" value="1"/>
</dbReference>
<dbReference type="Gene3D" id="3.10.10.20">
    <property type="match status" value="1"/>
</dbReference>
<dbReference type="EMBL" id="KL363345">
    <property type="protein sequence ID" value="KFD46962.1"/>
    <property type="molecule type" value="Genomic_DNA"/>
</dbReference>
<proteinExistence type="predicted"/>